<evidence type="ECO:0000259" key="4">
    <source>
        <dbReference type="PROSITE" id="PS50089"/>
    </source>
</evidence>
<dbReference type="AlphaFoldDB" id="A0A2Z6M771"/>
<keyword evidence="1" id="KW-0863">Zinc-finger</keyword>
<dbReference type="EMBL" id="DF973366">
    <property type="protein sequence ID" value="GAU28056.1"/>
    <property type="molecule type" value="Genomic_DNA"/>
</dbReference>
<dbReference type="PANTHER" id="PTHR45676">
    <property type="entry name" value="RING-H2 FINGER PROTEIN ATL51-RELATED"/>
    <property type="match status" value="1"/>
</dbReference>
<evidence type="ECO:0000256" key="1">
    <source>
        <dbReference type="PROSITE-ProRule" id="PRU00175"/>
    </source>
</evidence>
<dbReference type="SMART" id="SM00184">
    <property type="entry name" value="RING"/>
    <property type="match status" value="1"/>
</dbReference>
<keyword evidence="1" id="KW-0479">Metal-binding</keyword>
<protein>
    <recommendedName>
        <fullName evidence="4">RING-type domain-containing protein</fullName>
    </recommendedName>
</protein>
<dbReference type="GO" id="GO:0016567">
    <property type="term" value="P:protein ubiquitination"/>
    <property type="evidence" value="ECO:0007669"/>
    <property type="project" value="UniProtKB-UniPathway"/>
</dbReference>
<dbReference type="InterPro" id="IPR001841">
    <property type="entry name" value="Znf_RING"/>
</dbReference>
<evidence type="ECO:0000256" key="3">
    <source>
        <dbReference type="SAM" id="Phobius"/>
    </source>
</evidence>
<organism evidence="5 6">
    <name type="scientific">Trifolium subterraneum</name>
    <name type="common">Subterranean clover</name>
    <dbReference type="NCBI Taxonomy" id="3900"/>
    <lineage>
        <taxon>Eukaryota</taxon>
        <taxon>Viridiplantae</taxon>
        <taxon>Streptophyta</taxon>
        <taxon>Embryophyta</taxon>
        <taxon>Tracheophyta</taxon>
        <taxon>Spermatophyta</taxon>
        <taxon>Magnoliopsida</taxon>
        <taxon>eudicotyledons</taxon>
        <taxon>Gunneridae</taxon>
        <taxon>Pentapetalae</taxon>
        <taxon>rosids</taxon>
        <taxon>fabids</taxon>
        <taxon>Fabales</taxon>
        <taxon>Fabaceae</taxon>
        <taxon>Papilionoideae</taxon>
        <taxon>50 kb inversion clade</taxon>
        <taxon>NPAAA clade</taxon>
        <taxon>Hologalegina</taxon>
        <taxon>IRL clade</taxon>
        <taxon>Trifolieae</taxon>
        <taxon>Trifolium</taxon>
    </lineage>
</organism>
<gene>
    <name evidence="5" type="ORF">TSUD_265140</name>
</gene>
<sequence length="199" mass="21502">MEHATPSTQTTNPPPLPFSSPPLTAAQITTIFTTPPPPFPGPSNSVDLSPLEFLLALIAIVTIPALIYTFIFAFGFPFCRRRPEQNSGELSLASDEPINGESAATISELKYRTDVHVKEIGGECPVCLSAFTDGEKLRQLSCCKHYFHADCINLWLKNRSSCPICRALVAGKRKNSSSVAAPARDNDLMQGLPDASALV</sequence>
<proteinExistence type="predicted"/>
<dbReference type="SUPFAM" id="SSF57850">
    <property type="entry name" value="RING/U-box"/>
    <property type="match status" value="1"/>
</dbReference>
<dbReference type="Gene3D" id="3.30.40.10">
    <property type="entry name" value="Zinc/RING finger domain, C3HC4 (zinc finger)"/>
    <property type="match status" value="1"/>
</dbReference>
<dbReference type="InterPro" id="IPR013083">
    <property type="entry name" value="Znf_RING/FYVE/PHD"/>
</dbReference>
<feature type="compositionally biased region" description="Polar residues" evidence="2">
    <location>
        <begin position="1"/>
        <end position="11"/>
    </location>
</feature>
<dbReference type="PROSITE" id="PS50089">
    <property type="entry name" value="ZF_RING_2"/>
    <property type="match status" value="1"/>
</dbReference>
<accession>A0A2Z6M771</accession>
<feature type="transmembrane region" description="Helical" evidence="3">
    <location>
        <begin position="53"/>
        <end position="76"/>
    </location>
</feature>
<keyword evidence="3" id="KW-0472">Membrane</keyword>
<reference evidence="6" key="1">
    <citation type="journal article" date="2017" name="Front. Plant Sci.">
        <title>Climate Clever Clovers: New Paradigm to Reduce the Environmental Footprint of Ruminants by Breeding Low Methanogenic Forages Utilizing Haplotype Variation.</title>
        <authorList>
            <person name="Kaur P."/>
            <person name="Appels R."/>
            <person name="Bayer P.E."/>
            <person name="Keeble-Gagnere G."/>
            <person name="Wang J."/>
            <person name="Hirakawa H."/>
            <person name="Shirasawa K."/>
            <person name="Vercoe P."/>
            <person name="Stefanova K."/>
            <person name="Durmic Z."/>
            <person name="Nichols P."/>
            <person name="Revell C."/>
            <person name="Isobe S.N."/>
            <person name="Edwards D."/>
            <person name="Erskine W."/>
        </authorList>
    </citation>
    <scope>NUCLEOTIDE SEQUENCE [LARGE SCALE GENOMIC DNA]</scope>
    <source>
        <strain evidence="6">cv. Daliak</strain>
    </source>
</reference>
<keyword evidence="3" id="KW-0812">Transmembrane</keyword>
<evidence type="ECO:0000313" key="5">
    <source>
        <dbReference type="EMBL" id="GAU28056.1"/>
    </source>
</evidence>
<keyword evidence="6" id="KW-1185">Reference proteome</keyword>
<dbReference type="Pfam" id="PF13639">
    <property type="entry name" value="zf-RING_2"/>
    <property type="match status" value="1"/>
</dbReference>
<dbReference type="PANTHER" id="PTHR45676:SF88">
    <property type="entry name" value="RING-H2 FINGER PROTEIN ATL33"/>
    <property type="match status" value="1"/>
</dbReference>
<dbReference type="GO" id="GO:0008270">
    <property type="term" value="F:zinc ion binding"/>
    <property type="evidence" value="ECO:0007669"/>
    <property type="project" value="UniProtKB-KW"/>
</dbReference>
<dbReference type="OrthoDB" id="8062037at2759"/>
<dbReference type="UniPathway" id="UPA00143"/>
<keyword evidence="3" id="KW-1133">Transmembrane helix</keyword>
<feature type="domain" description="RING-type" evidence="4">
    <location>
        <begin position="124"/>
        <end position="166"/>
    </location>
</feature>
<keyword evidence="1" id="KW-0862">Zinc</keyword>
<dbReference type="CDD" id="cd16461">
    <property type="entry name" value="RING-H2_EL5-like"/>
    <property type="match status" value="1"/>
</dbReference>
<feature type="region of interest" description="Disordered" evidence="2">
    <location>
        <begin position="1"/>
        <end position="20"/>
    </location>
</feature>
<dbReference type="Proteomes" id="UP000242715">
    <property type="component" value="Unassembled WGS sequence"/>
</dbReference>
<evidence type="ECO:0000313" key="6">
    <source>
        <dbReference type="Proteomes" id="UP000242715"/>
    </source>
</evidence>
<name>A0A2Z6M771_TRISU</name>
<evidence type="ECO:0000256" key="2">
    <source>
        <dbReference type="SAM" id="MobiDB-lite"/>
    </source>
</evidence>